<proteinExistence type="predicted"/>
<gene>
    <name evidence="1" type="ORF">AVEN_256409_1</name>
</gene>
<protein>
    <submittedName>
        <fullName evidence="1">Uncharacterized protein</fullName>
    </submittedName>
</protein>
<dbReference type="AlphaFoldDB" id="A0A4Y2TRB2"/>
<keyword evidence="2" id="KW-1185">Reference proteome</keyword>
<comment type="caution">
    <text evidence="1">The sequence shown here is derived from an EMBL/GenBank/DDBJ whole genome shotgun (WGS) entry which is preliminary data.</text>
</comment>
<evidence type="ECO:0000313" key="2">
    <source>
        <dbReference type="Proteomes" id="UP000499080"/>
    </source>
</evidence>
<dbReference type="EMBL" id="BGPR01029690">
    <property type="protein sequence ID" value="GBO01636.1"/>
    <property type="molecule type" value="Genomic_DNA"/>
</dbReference>
<sequence>MNKSSPLTSFCTCHRTISLSKMDWSIPHWIGCGGPVAWPPCSTNLDFFILGAHDTFGVRGHLDSLKDLERNRCCREQKINTIGIFERVRQCSFADVNCATLRLAATLSTCFCEFFL</sequence>
<dbReference type="Proteomes" id="UP000499080">
    <property type="component" value="Unassembled WGS sequence"/>
</dbReference>
<reference evidence="1 2" key="1">
    <citation type="journal article" date="2019" name="Sci. Rep.">
        <title>Orb-weaving spider Araneus ventricosus genome elucidates the spidroin gene catalogue.</title>
        <authorList>
            <person name="Kono N."/>
            <person name="Nakamura H."/>
            <person name="Ohtoshi R."/>
            <person name="Moran D.A.P."/>
            <person name="Shinohara A."/>
            <person name="Yoshida Y."/>
            <person name="Fujiwara M."/>
            <person name="Mori M."/>
            <person name="Tomita M."/>
            <person name="Arakawa K."/>
        </authorList>
    </citation>
    <scope>NUCLEOTIDE SEQUENCE [LARGE SCALE GENOMIC DNA]</scope>
</reference>
<organism evidence="1 2">
    <name type="scientific">Araneus ventricosus</name>
    <name type="common">Orbweaver spider</name>
    <name type="synonym">Epeira ventricosa</name>
    <dbReference type="NCBI Taxonomy" id="182803"/>
    <lineage>
        <taxon>Eukaryota</taxon>
        <taxon>Metazoa</taxon>
        <taxon>Ecdysozoa</taxon>
        <taxon>Arthropoda</taxon>
        <taxon>Chelicerata</taxon>
        <taxon>Arachnida</taxon>
        <taxon>Araneae</taxon>
        <taxon>Araneomorphae</taxon>
        <taxon>Entelegynae</taxon>
        <taxon>Araneoidea</taxon>
        <taxon>Araneidae</taxon>
        <taxon>Araneus</taxon>
    </lineage>
</organism>
<evidence type="ECO:0000313" key="1">
    <source>
        <dbReference type="EMBL" id="GBO01636.1"/>
    </source>
</evidence>
<name>A0A4Y2TRB2_ARAVE</name>
<accession>A0A4Y2TRB2</accession>